<dbReference type="InterPro" id="IPR027994">
    <property type="entry name" value="WxL_dom"/>
</dbReference>
<keyword evidence="1" id="KW-0732">Signal</keyword>
<proteinExistence type="predicted"/>
<sequence>MKKMLKNSLLIGAAILGIGSIGAGGLEAKAATTTPPTTSATATITPQPVMLKSEPGIAFGTVDSSADDITYKSTAITGGLQVANPGEPTGWSVSVADSPFTAGTGGATLKNAQLSVADSSTTPVKADDADNVSTLPTFTGTTPISSAPVTVLNAAAGAGVGSFTASYEPTDASLAVPAGNIGGSYSSTLTWTLANAPA</sequence>
<protein>
    <submittedName>
        <fullName evidence="3">Extracellular protein</fullName>
    </submittedName>
</protein>
<gene>
    <name evidence="3" type="ORF">IV57_GL000371</name>
</gene>
<evidence type="ECO:0000256" key="1">
    <source>
        <dbReference type="SAM" id="SignalP"/>
    </source>
</evidence>
<dbReference type="OrthoDB" id="2282798at2"/>
<evidence type="ECO:0000313" key="4">
    <source>
        <dbReference type="Proteomes" id="UP000051006"/>
    </source>
</evidence>
<organism evidence="3 4">
    <name type="scientific">Companilactobacillus kimchiensis</name>
    <dbReference type="NCBI Taxonomy" id="993692"/>
    <lineage>
        <taxon>Bacteria</taxon>
        <taxon>Bacillati</taxon>
        <taxon>Bacillota</taxon>
        <taxon>Bacilli</taxon>
        <taxon>Lactobacillales</taxon>
        <taxon>Lactobacillaceae</taxon>
        <taxon>Companilactobacillus</taxon>
    </lineage>
</organism>
<evidence type="ECO:0000259" key="2">
    <source>
        <dbReference type="Pfam" id="PF13731"/>
    </source>
</evidence>
<dbReference type="RefSeq" id="WP_057880721.1">
    <property type="nucleotide sequence ID" value="NZ_JQCF01000010.1"/>
</dbReference>
<keyword evidence="4" id="KW-1185">Reference proteome</keyword>
<reference evidence="3 4" key="1">
    <citation type="journal article" date="2015" name="Genome Announc.">
        <title>Expanding the biotechnology potential of lactobacilli through comparative genomics of 213 strains and associated genera.</title>
        <authorList>
            <person name="Sun Z."/>
            <person name="Harris H.M."/>
            <person name="McCann A."/>
            <person name="Guo C."/>
            <person name="Argimon S."/>
            <person name="Zhang W."/>
            <person name="Yang X."/>
            <person name="Jeffery I.B."/>
            <person name="Cooney J.C."/>
            <person name="Kagawa T.F."/>
            <person name="Liu W."/>
            <person name="Song Y."/>
            <person name="Salvetti E."/>
            <person name="Wrobel A."/>
            <person name="Rasinkangas P."/>
            <person name="Parkhill J."/>
            <person name="Rea M.C."/>
            <person name="O'Sullivan O."/>
            <person name="Ritari J."/>
            <person name="Douillard F.P."/>
            <person name="Paul Ross R."/>
            <person name="Yang R."/>
            <person name="Briner A.E."/>
            <person name="Felis G.E."/>
            <person name="de Vos W.M."/>
            <person name="Barrangou R."/>
            <person name="Klaenhammer T.R."/>
            <person name="Caufield P.W."/>
            <person name="Cui Y."/>
            <person name="Zhang H."/>
            <person name="O'Toole P.W."/>
        </authorList>
    </citation>
    <scope>NUCLEOTIDE SEQUENCE [LARGE SCALE GENOMIC DNA]</scope>
    <source>
        <strain evidence="3 4">DSM 24716</strain>
    </source>
</reference>
<dbReference type="EMBL" id="JQCF01000010">
    <property type="protein sequence ID" value="KRN99314.1"/>
    <property type="molecule type" value="Genomic_DNA"/>
</dbReference>
<dbReference type="STRING" id="993692.IV57_GL000371"/>
<comment type="caution">
    <text evidence="3">The sequence shown here is derived from an EMBL/GenBank/DDBJ whole genome shotgun (WGS) entry which is preliminary data.</text>
</comment>
<dbReference type="AlphaFoldDB" id="A0A0R2LBN8"/>
<feature type="domain" description="WxL" evidence="2">
    <location>
        <begin position="36"/>
        <end position="197"/>
    </location>
</feature>
<dbReference type="PATRIC" id="fig|993692.3.peg.376"/>
<name>A0A0R2LBN8_9LACO</name>
<dbReference type="Pfam" id="PF13731">
    <property type="entry name" value="WxL"/>
    <property type="match status" value="1"/>
</dbReference>
<evidence type="ECO:0000313" key="3">
    <source>
        <dbReference type="EMBL" id="KRN99314.1"/>
    </source>
</evidence>
<dbReference type="Proteomes" id="UP000051006">
    <property type="component" value="Unassembled WGS sequence"/>
</dbReference>
<accession>A0A0R2LBN8</accession>
<feature type="chain" id="PRO_5039408005" evidence="1">
    <location>
        <begin position="24"/>
        <end position="198"/>
    </location>
</feature>
<feature type="signal peptide" evidence="1">
    <location>
        <begin position="1"/>
        <end position="23"/>
    </location>
</feature>